<sequence>MFVDVMILEQHVLGICHSFYGRTEKYLWIKNIMPETISCYNSLITRLTVFVTVCIKKRLIKIKICIQLSKYKSHNICQQKYYSSVFRIRKFSFHRVFGKGLW</sequence>
<name>A0A8D8UEA3_9HEMI</name>
<evidence type="ECO:0000313" key="1">
    <source>
        <dbReference type="EMBL" id="CAG6704424.1"/>
    </source>
</evidence>
<dbReference type="AlphaFoldDB" id="A0A8D8UEA3"/>
<organism evidence="1">
    <name type="scientific">Cacopsylla melanoneura</name>
    <dbReference type="NCBI Taxonomy" id="428564"/>
    <lineage>
        <taxon>Eukaryota</taxon>
        <taxon>Metazoa</taxon>
        <taxon>Ecdysozoa</taxon>
        <taxon>Arthropoda</taxon>
        <taxon>Hexapoda</taxon>
        <taxon>Insecta</taxon>
        <taxon>Pterygota</taxon>
        <taxon>Neoptera</taxon>
        <taxon>Paraneoptera</taxon>
        <taxon>Hemiptera</taxon>
        <taxon>Sternorrhyncha</taxon>
        <taxon>Psylloidea</taxon>
        <taxon>Psyllidae</taxon>
        <taxon>Psyllinae</taxon>
        <taxon>Cacopsylla</taxon>
    </lineage>
</organism>
<proteinExistence type="predicted"/>
<protein>
    <submittedName>
        <fullName evidence="1">Uncharacterized protein</fullName>
    </submittedName>
</protein>
<dbReference type="EMBL" id="HBUF01341665">
    <property type="protein sequence ID" value="CAG6704424.1"/>
    <property type="molecule type" value="Transcribed_RNA"/>
</dbReference>
<reference evidence="1" key="1">
    <citation type="submission" date="2021-05" db="EMBL/GenBank/DDBJ databases">
        <authorList>
            <person name="Alioto T."/>
            <person name="Alioto T."/>
            <person name="Gomez Garrido J."/>
        </authorList>
    </citation>
    <scope>NUCLEOTIDE SEQUENCE</scope>
</reference>
<accession>A0A8D8UEA3</accession>